<proteinExistence type="predicted"/>
<reference evidence="3" key="1">
    <citation type="submission" date="2019-06" db="EMBL/GenBank/DDBJ databases">
        <title>Whole-Genome Sequence of Bradyrhizobium sp. 3 Strain 65S1MB.</title>
        <authorList>
            <person name="Bromfield E.S.P."/>
            <person name="Cloutier S."/>
            <person name="Nguyen H.D.T."/>
        </authorList>
    </citation>
    <scope>NUCLEOTIDE SEQUENCE [LARGE SCALE GENOMIC DNA]</scope>
    <source>
        <strain evidence="3">65S1MB</strain>
    </source>
</reference>
<keyword evidence="1" id="KW-0472">Membrane</keyword>
<gene>
    <name evidence="2" type="ORF">FJN17_34095</name>
</gene>
<sequence length="47" mass="5175">MLHTGSLLFAAGFLTCAMVVMFAVAWSFSDNRVTDGDFTQDDARRMA</sequence>
<name>A0ABZ2F022_9BRAD</name>
<dbReference type="EMBL" id="CP041090">
    <property type="protein sequence ID" value="WWE88576.1"/>
    <property type="molecule type" value="Genomic_DNA"/>
</dbReference>
<accession>A0ABZ2F022</accession>
<keyword evidence="3" id="KW-1185">Reference proteome</keyword>
<dbReference type="RefSeq" id="WP_162859467.1">
    <property type="nucleotide sequence ID" value="NZ_CP041090.2"/>
</dbReference>
<organism evidence="2 3">
    <name type="scientific">Bradyrhizobium symbiodeficiens</name>
    <dbReference type="NCBI Taxonomy" id="1404367"/>
    <lineage>
        <taxon>Bacteria</taxon>
        <taxon>Pseudomonadati</taxon>
        <taxon>Pseudomonadota</taxon>
        <taxon>Alphaproteobacteria</taxon>
        <taxon>Hyphomicrobiales</taxon>
        <taxon>Nitrobacteraceae</taxon>
        <taxon>Bradyrhizobium</taxon>
    </lineage>
</organism>
<evidence type="ECO:0000313" key="3">
    <source>
        <dbReference type="Proteomes" id="UP000319298"/>
    </source>
</evidence>
<evidence type="ECO:0000313" key="2">
    <source>
        <dbReference type="EMBL" id="WWE88576.1"/>
    </source>
</evidence>
<evidence type="ECO:0000256" key="1">
    <source>
        <dbReference type="SAM" id="Phobius"/>
    </source>
</evidence>
<protein>
    <submittedName>
        <fullName evidence="2">Uncharacterized protein</fullName>
    </submittedName>
</protein>
<dbReference type="Proteomes" id="UP000319298">
    <property type="component" value="Chromosome"/>
</dbReference>
<keyword evidence="1" id="KW-1133">Transmembrane helix</keyword>
<reference evidence="2 3" key="2">
    <citation type="journal article" date="2020" name="Int. J. Syst. Evol. Microbiol.">
        <title>Description and complete genome sequences of Bradyrhizobium symbiodeficiens sp. nov., a non-symbiotic bacterium associated with legumes native to Canada.</title>
        <authorList>
            <person name="Bromfield E.S.P."/>
            <person name="Cloutier S."/>
            <person name="Nguyen H.D.T."/>
        </authorList>
    </citation>
    <scope>NUCLEOTIDE SEQUENCE [LARGE SCALE GENOMIC DNA]</scope>
    <source>
        <strain evidence="2 3">65S1MB</strain>
    </source>
</reference>
<keyword evidence="1" id="KW-0812">Transmembrane</keyword>
<feature type="transmembrane region" description="Helical" evidence="1">
    <location>
        <begin position="7"/>
        <end position="28"/>
    </location>
</feature>